<feature type="compositionally biased region" description="Basic and acidic residues" evidence="1">
    <location>
        <begin position="1"/>
        <end position="12"/>
    </location>
</feature>
<dbReference type="AlphaFoldDB" id="A0A7G6YCT8"/>
<organism evidence="2 3">
    <name type="scientific">Leifsonia shinshuensis</name>
    <dbReference type="NCBI Taxonomy" id="150026"/>
    <lineage>
        <taxon>Bacteria</taxon>
        <taxon>Bacillati</taxon>
        <taxon>Actinomycetota</taxon>
        <taxon>Actinomycetes</taxon>
        <taxon>Micrococcales</taxon>
        <taxon>Microbacteriaceae</taxon>
        <taxon>Leifsonia</taxon>
    </lineage>
</organism>
<evidence type="ECO:0000256" key="1">
    <source>
        <dbReference type="SAM" id="MobiDB-lite"/>
    </source>
</evidence>
<sequence length="70" mass="7343">MSDQRDDKDAVTGHDPTNGLAGDLEGDDGGAATPTADHNVIQDVIADLDPDRPMNEDDDSATSYSEEGKP</sequence>
<proteinExistence type="predicted"/>
<gene>
    <name evidence="2" type="ORF">F1C12_15080</name>
</gene>
<name>A0A7G6YCT8_9MICO</name>
<protein>
    <submittedName>
        <fullName evidence="2">Uncharacterized protein</fullName>
    </submittedName>
</protein>
<dbReference type="EMBL" id="CP043641">
    <property type="protein sequence ID" value="QNE36303.1"/>
    <property type="molecule type" value="Genomic_DNA"/>
</dbReference>
<feature type="region of interest" description="Disordered" evidence="1">
    <location>
        <begin position="1"/>
        <end position="70"/>
    </location>
</feature>
<dbReference type="KEGG" id="lse:F1C12_15080"/>
<reference evidence="3" key="1">
    <citation type="submission" date="2019-09" db="EMBL/GenBank/DDBJ databases">
        <title>Antimicrobial potential of Antarctic Bacteria.</title>
        <authorList>
            <person name="Benaud N."/>
            <person name="Edwards R.J."/>
            <person name="Ferrari B.C."/>
        </authorList>
    </citation>
    <scope>NUCLEOTIDE SEQUENCE [LARGE SCALE GENOMIC DNA]</scope>
    <source>
        <strain evidence="3">INR9</strain>
    </source>
</reference>
<dbReference type="RefSeq" id="WP_185275737.1">
    <property type="nucleotide sequence ID" value="NZ_CP043641.1"/>
</dbReference>
<evidence type="ECO:0000313" key="3">
    <source>
        <dbReference type="Proteomes" id="UP000515511"/>
    </source>
</evidence>
<evidence type="ECO:0000313" key="2">
    <source>
        <dbReference type="EMBL" id="QNE36303.1"/>
    </source>
</evidence>
<feature type="compositionally biased region" description="Polar residues" evidence="1">
    <location>
        <begin position="61"/>
        <end position="70"/>
    </location>
</feature>
<accession>A0A7G6YCT8</accession>
<dbReference type="Proteomes" id="UP000515511">
    <property type="component" value="Chromosome"/>
</dbReference>